<accession>A0A5N5D6L8</accession>
<evidence type="ECO:0000256" key="1">
    <source>
        <dbReference type="SAM" id="SignalP"/>
    </source>
</evidence>
<evidence type="ECO:0000313" key="2">
    <source>
        <dbReference type="EMBL" id="KAB2573261.1"/>
    </source>
</evidence>
<organism evidence="2 3">
    <name type="scientific">Lasiodiplodia theobromae</name>
    <dbReference type="NCBI Taxonomy" id="45133"/>
    <lineage>
        <taxon>Eukaryota</taxon>
        <taxon>Fungi</taxon>
        <taxon>Dikarya</taxon>
        <taxon>Ascomycota</taxon>
        <taxon>Pezizomycotina</taxon>
        <taxon>Dothideomycetes</taxon>
        <taxon>Dothideomycetes incertae sedis</taxon>
        <taxon>Botryosphaeriales</taxon>
        <taxon>Botryosphaeriaceae</taxon>
        <taxon>Lasiodiplodia</taxon>
    </lineage>
</organism>
<feature type="chain" id="PRO_5024818122" evidence="1">
    <location>
        <begin position="19"/>
        <end position="101"/>
    </location>
</feature>
<gene>
    <name evidence="2" type="ORF">DBV05_g8097</name>
</gene>
<dbReference type="PROSITE" id="PS51257">
    <property type="entry name" value="PROKAR_LIPOPROTEIN"/>
    <property type="match status" value="1"/>
</dbReference>
<keyword evidence="3" id="KW-1185">Reference proteome</keyword>
<dbReference type="EMBL" id="VCHE01000062">
    <property type="protein sequence ID" value="KAB2573261.1"/>
    <property type="molecule type" value="Genomic_DNA"/>
</dbReference>
<evidence type="ECO:0000313" key="3">
    <source>
        <dbReference type="Proteomes" id="UP000325902"/>
    </source>
</evidence>
<reference evidence="2 3" key="1">
    <citation type="journal article" date="2019" name="Sci. Rep.">
        <title>A multi-omics analysis of the grapevine pathogen Lasiodiplodia theobromae reveals that temperature affects the expression of virulence- and pathogenicity-related genes.</title>
        <authorList>
            <person name="Felix C."/>
            <person name="Meneses R."/>
            <person name="Goncalves M.F.M."/>
            <person name="Tilleman L."/>
            <person name="Duarte A.S."/>
            <person name="Jorrin-Novo J.V."/>
            <person name="Van de Peer Y."/>
            <person name="Deforce D."/>
            <person name="Van Nieuwerburgh F."/>
            <person name="Esteves A.C."/>
            <person name="Alves A."/>
        </authorList>
    </citation>
    <scope>NUCLEOTIDE SEQUENCE [LARGE SCALE GENOMIC DNA]</scope>
    <source>
        <strain evidence="2 3">LA-SOL3</strain>
    </source>
</reference>
<name>A0A5N5D6L8_9PEZI</name>
<protein>
    <submittedName>
        <fullName evidence="2">Uncharacterized protein</fullName>
    </submittedName>
</protein>
<comment type="caution">
    <text evidence="2">The sequence shown here is derived from an EMBL/GenBank/DDBJ whole genome shotgun (WGS) entry which is preliminary data.</text>
</comment>
<dbReference type="AlphaFoldDB" id="A0A5N5D6L8"/>
<feature type="signal peptide" evidence="1">
    <location>
        <begin position="1"/>
        <end position="18"/>
    </location>
</feature>
<dbReference type="OrthoDB" id="3734810at2759"/>
<proteinExistence type="predicted"/>
<sequence>MKFTSAIIAFAFVASASAACTMQVDSTDPNCCWGGKNGMDACFRQAKSQACRDPNERKNFCVNMGIPRSKCDADCCDTRTGWGKPCPKGRNACEDPNNCPF</sequence>
<keyword evidence="1" id="KW-0732">Signal</keyword>
<dbReference type="Proteomes" id="UP000325902">
    <property type="component" value="Unassembled WGS sequence"/>
</dbReference>